<feature type="transmembrane region" description="Helical" evidence="2">
    <location>
        <begin position="55"/>
        <end position="75"/>
    </location>
</feature>
<dbReference type="EMBL" id="JAPFFF010000003">
    <property type="protein sequence ID" value="KAK8894144.1"/>
    <property type="molecule type" value="Genomic_DNA"/>
</dbReference>
<reference evidence="3 4" key="1">
    <citation type="submission" date="2024-04" db="EMBL/GenBank/DDBJ databases">
        <title>Tritrichomonas musculus Genome.</title>
        <authorList>
            <person name="Alves-Ferreira E."/>
            <person name="Grigg M."/>
            <person name="Lorenzi H."/>
            <person name="Galac M."/>
        </authorList>
    </citation>
    <scope>NUCLEOTIDE SEQUENCE [LARGE SCALE GENOMIC DNA]</scope>
    <source>
        <strain evidence="3 4">EAF2021</strain>
    </source>
</reference>
<dbReference type="Proteomes" id="UP001470230">
    <property type="component" value="Unassembled WGS sequence"/>
</dbReference>
<evidence type="ECO:0000256" key="2">
    <source>
        <dbReference type="SAM" id="Phobius"/>
    </source>
</evidence>
<keyword evidence="2" id="KW-1133">Transmembrane helix</keyword>
<name>A0ABR2KSM5_9EUKA</name>
<sequence length="426" mass="49250">MKSKKLESFTSNRIDGGRTTIDLTYLEEENFHIERICDFITPSTPLFNIHQARTVLLFFYLIALSIILCFIPQLMKGSPVISVFVICFPLICVTILHILMSFAYILFSLFSGASFRTIAGIHFYLHSIISMVVFSLLIVKFAKDIENPLFMNLVGLCAAFFIDFITGIFSSRNQRVFLLFEGVFIIPTLLIWSLYLKKIIPSHLYIFIPAAVFYFIYFSLIISLSNIMPKCFNKISTRFFYDEAIFAEYEAADDYQSYWNSALWRDDTTTMDNDKKKKKRSSLLSSSSSSSSANNYSMFSKSGKKGKSGTSTYEEPRLMINVKKKDFRFPRKEKFQLYKIDDLPRHPFFICSLVPFIFFAGLIILCLIETIKKITGFLLIAICIFFVILFLIFFNSRAVPWYMFSITNLGLETINIMWDHPSLSLI</sequence>
<organism evidence="3 4">
    <name type="scientific">Tritrichomonas musculus</name>
    <dbReference type="NCBI Taxonomy" id="1915356"/>
    <lineage>
        <taxon>Eukaryota</taxon>
        <taxon>Metamonada</taxon>
        <taxon>Parabasalia</taxon>
        <taxon>Tritrichomonadida</taxon>
        <taxon>Tritrichomonadidae</taxon>
        <taxon>Tritrichomonas</taxon>
    </lineage>
</organism>
<evidence type="ECO:0000313" key="3">
    <source>
        <dbReference type="EMBL" id="KAK8894144.1"/>
    </source>
</evidence>
<evidence type="ECO:0000313" key="4">
    <source>
        <dbReference type="Proteomes" id="UP001470230"/>
    </source>
</evidence>
<protein>
    <submittedName>
        <fullName evidence="3">Uncharacterized protein</fullName>
    </submittedName>
</protein>
<keyword evidence="2" id="KW-0472">Membrane</keyword>
<gene>
    <name evidence="3" type="ORF">M9Y10_022577</name>
</gene>
<feature type="transmembrane region" description="Helical" evidence="2">
    <location>
        <begin position="176"/>
        <end position="196"/>
    </location>
</feature>
<keyword evidence="2" id="KW-0812">Transmembrane</keyword>
<feature type="transmembrane region" description="Helical" evidence="2">
    <location>
        <begin position="81"/>
        <end position="107"/>
    </location>
</feature>
<comment type="caution">
    <text evidence="3">The sequence shown here is derived from an EMBL/GenBank/DDBJ whole genome shotgun (WGS) entry which is preliminary data.</text>
</comment>
<feature type="transmembrane region" description="Helical" evidence="2">
    <location>
        <begin position="150"/>
        <end position="169"/>
    </location>
</feature>
<accession>A0ABR2KSM5</accession>
<feature type="region of interest" description="Disordered" evidence="1">
    <location>
        <begin position="271"/>
        <end position="312"/>
    </location>
</feature>
<keyword evidence="4" id="KW-1185">Reference proteome</keyword>
<proteinExistence type="predicted"/>
<feature type="transmembrane region" description="Helical" evidence="2">
    <location>
        <begin position="374"/>
        <end position="394"/>
    </location>
</feature>
<feature type="transmembrane region" description="Helical" evidence="2">
    <location>
        <begin position="202"/>
        <end position="224"/>
    </location>
</feature>
<evidence type="ECO:0000256" key="1">
    <source>
        <dbReference type="SAM" id="MobiDB-lite"/>
    </source>
</evidence>
<feature type="transmembrane region" description="Helical" evidence="2">
    <location>
        <begin position="348"/>
        <end position="368"/>
    </location>
</feature>
<feature type="transmembrane region" description="Helical" evidence="2">
    <location>
        <begin position="119"/>
        <end position="138"/>
    </location>
</feature>
<feature type="compositionally biased region" description="Low complexity" evidence="1">
    <location>
        <begin position="282"/>
        <end position="301"/>
    </location>
</feature>